<reference evidence="2 3" key="1">
    <citation type="submission" date="2023-01" db="EMBL/GenBank/DDBJ databases">
        <authorList>
            <person name="Kreplak J."/>
        </authorList>
    </citation>
    <scope>NUCLEOTIDE SEQUENCE [LARGE SCALE GENOMIC DNA]</scope>
</reference>
<keyword evidence="1" id="KW-0472">Membrane</keyword>
<proteinExistence type="predicted"/>
<dbReference type="EMBL" id="OX451735">
    <property type="protein sequence ID" value="CAI8591631.1"/>
    <property type="molecule type" value="Genomic_DNA"/>
</dbReference>
<name>A0AAV0Z1D2_VICFA</name>
<protein>
    <submittedName>
        <fullName evidence="2">Uncharacterized protein</fullName>
    </submittedName>
</protein>
<evidence type="ECO:0000313" key="3">
    <source>
        <dbReference type="Proteomes" id="UP001157006"/>
    </source>
</evidence>
<feature type="transmembrane region" description="Helical" evidence="1">
    <location>
        <begin position="35"/>
        <end position="57"/>
    </location>
</feature>
<organism evidence="2 3">
    <name type="scientific">Vicia faba</name>
    <name type="common">Broad bean</name>
    <name type="synonym">Faba vulgaris</name>
    <dbReference type="NCBI Taxonomy" id="3906"/>
    <lineage>
        <taxon>Eukaryota</taxon>
        <taxon>Viridiplantae</taxon>
        <taxon>Streptophyta</taxon>
        <taxon>Embryophyta</taxon>
        <taxon>Tracheophyta</taxon>
        <taxon>Spermatophyta</taxon>
        <taxon>Magnoliopsida</taxon>
        <taxon>eudicotyledons</taxon>
        <taxon>Gunneridae</taxon>
        <taxon>Pentapetalae</taxon>
        <taxon>rosids</taxon>
        <taxon>fabids</taxon>
        <taxon>Fabales</taxon>
        <taxon>Fabaceae</taxon>
        <taxon>Papilionoideae</taxon>
        <taxon>50 kb inversion clade</taxon>
        <taxon>NPAAA clade</taxon>
        <taxon>Hologalegina</taxon>
        <taxon>IRL clade</taxon>
        <taxon>Fabeae</taxon>
        <taxon>Vicia</taxon>
    </lineage>
</organism>
<sequence>MLKRDGWNGIEGDVVLLRGEMNRSLKIESRKLDSVSLWVLVMCLPLDSVSLWVLVMCLPLDSVSLWVLVMCLPLDSVSLWVLVMCLPLDSVSLWVLVMCLPLELFRSPHISPYKNLINL</sequence>
<feature type="transmembrane region" description="Helical" evidence="1">
    <location>
        <begin position="77"/>
        <end position="100"/>
    </location>
</feature>
<gene>
    <name evidence="2" type="ORF">VFH_I000280</name>
</gene>
<evidence type="ECO:0000256" key="1">
    <source>
        <dbReference type="SAM" id="Phobius"/>
    </source>
</evidence>
<keyword evidence="1" id="KW-0812">Transmembrane</keyword>
<evidence type="ECO:0000313" key="2">
    <source>
        <dbReference type="EMBL" id="CAI8591631.1"/>
    </source>
</evidence>
<dbReference type="Proteomes" id="UP001157006">
    <property type="component" value="Chromosome 1S"/>
</dbReference>
<accession>A0AAV0Z1D2</accession>
<keyword evidence="3" id="KW-1185">Reference proteome</keyword>
<dbReference type="AlphaFoldDB" id="A0AAV0Z1D2"/>
<keyword evidence="1" id="KW-1133">Transmembrane helix</keyword>